<feature type="active site" description="Proton acceptor" evidence="8">
    <location>
        <position position="19"/>
    </location>
</feature>
<comment type="similarity">
    <text evidence="5 8 10">Belongs to the PTH family.</text>
</comment>
<keyword evidence="4 8" id="KW-0694">RNA-binding</keyword>
<dbReference type="PANTHER" id="PTHR17224">
    <property type="entry name" value="PEPTIDYL-TRNA HYDROLASE"/>
    <property type="match status" value="1"/>
</dbReference>
<dbReference type="PANTHER" id="PTHR17224:SF1">
    <property type="entry name" value="PEPTIDYL-TRNA HYDROLASE"/>
    <property type="match status" value="1"/>
</dbReference>
<protein>
    <recommendedName>
        <fullName evidence="7 8">Peptidyl-tRNA hydrolase</fullName>
        <shortName evidence="8">Pth</shortName>
        <ecNumber evidence="1 8">3.1.1.29</ecNumber>
    </recommendedName>
</protein>
<evidence type="ECO:0000256" key="5">
    <source>
        <dbReference type="ARBA" id="ARBA00038063"/>
    </source>
</evidence>
<dbReference type="EC" id="3.1.1.29" evidence="1 8"/>
<comment type="function">
    <text evidence="8">Catalyzes the release of premature peptidyl moieties from peptidyl-tRNA molecules trapped in stalled 50S ribosomal subunits, and thus maintains levels of free tRNAs and 50S ribosomes.</text>
</comment>
<feature type="site" description="Discriminates between blocked and unblocked aminoacyl-tRNA" evidence="8">
    <location>
        <position position="9"/>
    </location>
</feature>
<evidence type="ECO:0000256" key="10">
    <source>
        <dbReference type="RuleBase" id="RU004320"/>
    </source>
</evidence>
<accession>A0A9D1HY73</accession>
<evidence type="ECO:0000313" key="12">
    <source>
        <dbReference type="Proteomes" id="UP000824090"/>
    </source>
</evidence>
<dbReference type="Pfam" id="PF01195">
    <property type="entry name" value="Pept_tRNA_hydro"/>
    <property type="match status" value="1"/>
</dbReference>
<evidence type="ECO:0000313" key="11">
    <source>
        <dbReference type="EMBL" id="HIU24886.1"/>
    </source>
</evidence>
<gene>
    <name evidence="8" type="primary">pth</name>
    <name evidence="11" type="ORF">IAC50_00115</name>
</gene>
<dbReference type="CDD" id="cd00462">
    <property type="entry name" value="PTH"/>
    <property type="match status" value="1"/>
</dbReference>
<feature type="binding site" evidence="8">
    <location>
        <position position="64"/>
    </location>
    <ligand>
        <name>tRNA</name>
        <dbReference type="ChEBI" id="CHEBI:17843"/>
    </ligand>
</feature>
<evidence type="ECO:0000256" key="3">
    <source>
        <dbReference type="ARBA" id="ARBA00022801"/>
    </source>
</evidence>
<keyword evidence="2 8" id="KW-0820">tRNA-binding</keyword>
<comment type="caution">
    <text evidence="11">The sequence shown here is derived from an EMBL/GenBank/DDBJ whole genome shotgun (WGS) entry which is preliminary data.</text>
</comment>
<feature type="site" description="Stabilizes the basic form of H active site to accept a proton" evidence="8">
    <location>
        <position position="91"/>
    </location>
</feature>
<dbReference type="SUPFAM" id="SSF53178">
    <property type="entry name" value="Peptidyl-tRNA hydrolase-like"/>
    <property type="match status" value="1"/>
</dbReference>
<evidence type="ECO:0000256" key="9">
    <source>
        <dbReference type="RuleBase" id="RU000673"/>
    </source>
</evidence>
<dbReference type="GO" id="GO:0006515">
    <property type="term" value="P:protein quality control for misfolded or incompletely synthesized proteins"/>
    <property type="evidence" value="ECO:0007669"/>
    <property type="project" value="UniProtKB-UniRule"/>
</dbReference>
<keyword evidence="3 8" id="KW-0378">Hydrolase</keyword>
<reference evidence="11" key="1">
    <citation type="submission" date="2020-10" db="EMBL/GenBank/DDBJ databases">
        <authorList>
            <person name="Gilroy R."/>
        </authorList>
    </citation>
    <scope>NUCLEOTIDE SEQUENCE</scope>
    <source>
        <strain evidence="11">ChiHcec3-6078</strain>
    </source>
</reference>
<feature type="binding site" evidence="8">
    <location>
        <position position="112"/>
    </location>
    <ligand>
        <name>tRNA</name>
        <dbReference type="ChEBI" id="CHEBI:17843"/>
    </ligand>
</feature>
<evidence type="ECO:0000256" key="2">
    <source>
        <dbReference type="ARBA" id="ARBA00022555"/>
    </source>
</evidence>
<dbReference type="GO" id="GO:0000049">
    <property type="term" value="F:tRNA binding"/>
    <property type="evidence" value="ECO:0007669"/>
    <property type="project" value="UniProtKB-UniRule"/>
</dbReference>
<evidence type="ECO:0000256" key="6">
    <source>
        <dbReference type="ARBA" id="ARBA00048707"/>
    </source>
</evidence>
<proteinExistence type="inferred from homology"/>
<feature type="binding site" evidence="8">
    <location>
        <position position="14"/>
    </location>
    <ligand>
        <name>tRNA</name>
        <dbReference type="ChEBI" id="CHEBI:17843"/>
    </ligand>
</feature>
<dbReference type="AlphaFoldDB" id="A0A9D1HY73"/>
<dbReference type="GO" id="GO:0005737">
    <property type="term" value="C:cytoplasm"/>
    <property type="evidence" value="ECO:0007669"/>
    <property type="project" value="UniProtKB-SubCell"/>
</dbReference>
<organism evidence="11 12">
    <name type="scientific">Candidatus Allocopromorpha excrementigallinarum</name>
    <dbReference type="NCBI Taxonomy" id="2840742"/>
    <lineage>
        <taxon>Bacteria</taxon>
        <taxon>Bacillati</taxon>
        <taxon>Bacillota</taxon>
        <taxon>Clostridia</taxon>
        <taxon>Eubacteriales</taxon>
        <taxon>Eubacteriaceae</taxon>
        <taxon>Eubacteriaceae incertae sedis</taxon>
        <taxon>Candidatus Allocopromorpha</taxon>
    </lineage>
</organism>
<name>A0A9D1HY73_9FIRM</name>
<dbReference type="InterPro" id="IPR001328">
    <property type="entry name" value="Pept_tRNA_hydro"/>
</dbReference>
<dbReference type="Proteomes" id="UP000824090">
    <property type="component" value="Unassembled WGS sequence"/>
</dbReference>
<evidence type="ECO:0000256" key="1">
    <source>
        <dbReference type="ARBA" id="ARBA00013260"/>
    </source>
</evidence>
<evidence type="ECO:0000256" key="7">
    <source>
        <dbReference type="ARBA" id="ARBA00050038"/>
    </source>
</evidence>
<reference evidence="11" key="2">
    <citation type="journal article" date="2021" name="PeerJ">
        <title>Extensive microbial diversity within the chicken gut microbiome revealed by metagenomics and culture.</title>
        <authorList>
            <person name="Gilroy R."/>
            <person name="Ravi A."/>
            <person name="Getino M."/>
            <person name="Pursley I."/>
            <person name="Horton D.L."/>
            <person name="Alikhan N.F."/>
            <person name="Baker D."/>
            <person name="Gharbi K."/>
            <person name="Hall N."/>
            <person name="Watson M."/>
            <person name="Adriaenssens E.M."/>
            <person name="Foster-Nyarko E."/>
            <person name="Jarju S."/>
            <person name="Secka A."/>
            <person name="Antonio M."/>
            <person name="Oren A."/>
            <person name="Chaudhuri R.R."/>
            <person name="La Ragione R."/>
            <person name="Hildebrand F."/>
            <person name="Pallen M.J."/>
        </authorList>
    </citation>
    <scope>NUCLEOTIDE SEQUENCE</scope>
    <source>
        <strain evidence="11">ChiHcec3-6078</strain>
    </source>
</reference>
<comment type="subcellular location">
    <subcellularLocation>
        <location evidence="8">Cytoplasm</location>
    </subcellularLocation>
</comment>
<dbReference type="FunFam" id="3.40.50.1470:FF:000001">
    <property type="entry name" value="Peptidyl-tRNA hydrolase"/>
    <property type="match status" value="1"/>
</dbReference>
<dbReference type="EMBL" id="DVMP01000003">
    <property type="protein sequence ID" value="HIU24886.1"/>
    <property type="molecule type" value="Genomic_DNA"/>
</dbReference>
<dbReference type="PROSITE" id="PS01196">
    <property type="entry name" value="PEPT_TRNA_HYDROL_2"/>
    <property type="match status" value="1"/>
</dbReference>
<dbReference type="HAMAP" id="MF_00083">
    <property type="entry name" value="Pept_tRNA_hydro_bact"/>
    <property type="match status" value="1"/>
</dbReference>
<comment type="function">
    <text evidence="8">Hydrolyzes ribosome-free peptidyl-tRNAs (with 1 or more amino acids incorporated), which drop off the ribosome during protein synthesis, or as a result of ribosome stalling.</text>
</comment>
<dbReference type="Gene3D" id="3.40.50.1470">
    <property type="entry name" value="Peptidyl-tRNA hydrolase"/>
    <property type="match status" value="1"/>
</dbReference>
<comment type="subunit">
    <text evidence="8">Monomer.</text>
</comment>
<feature type="binding site" evidence="8">
    <location>
        <position position="66"/>
    </location>
    <ligand>
        <name>tRNA</name>
        <dbReference type="ChEBI" id="CHEBI:17843"/>
    </ligand>
</feature>
<dbReference type="GO" id="GO:0004045">
    <property type="term" value="F:peptidyl-tRNA hydrolase activity"/>
    <property type="evidence" value="ECO:0007669"/>
    <property type="project" value="UniProtKB-UniRule"/>
</dbReference>
<sequence>MFIIAGLGNPGRKFEKTRHNMGFAAVDIIGENYGIKINRLKHKALVGDGLISGRKVLLVKPQTYMNLSGESLAEIVGYYNVPMENLIVIYDDMDLASGDLRIRKKGSAGSHNGMKSVIYSLGSEEFPRIRIGIGKTDGSRWKSFVTGRPSKEERELLSEAARRAAEGAACIVDKGIDRAMNEYNVRNKSSGKEESD</sequence>
<dbReference type="InterPro" id="IPR036416">
    <property type="entry name" value="Pept_tRNA_hydro_sf"/>
</dbReference>
<comment type="catalytic activity">
    <reaction evidence="6 8 9">
        <text>an N-acyl-L-alpha-aminoacyl-tRNA + H2O = an N-acyl-L-amino acid + a tRNA + H(+)</text>
        <dbReference type="Rhea" id="RHEA:54448"/>
        <dbReference type="Rhea" id="RHEA-COMP:10123"/>
        <dbReference type="Rhea" id="RHEA-COMP:13883"/>
        <dbReference type="ChEBI" id="CHEBI:15377"/>
        <dbReference type="ChEBI" id="CHEBI:15378"/>
        <dbReference type="ChEBI" id="CHEBI:59874"/>
        <dbReference type="ChEBI" id="CHEBI:78442"/>
        <dbReference type="ChEBI" id="CHEBI:138191"/>
        <dbReference type="EC" id="3.1.1.29"/>
    </reaction>
</comment>
<dbReference type="InterPro" id="IPR018171">
    <property type="entry name" value="Pept_tRNA_hydro_CS"/>
</dbReference>
<dbReference type="NCBIfam" id="TIGR00447">
    <property type="entry name" value="pth"/>
    <property type="match status" value="1"/>
</dbReference>
<keyword evidence="8" id="KW-0963">Cytoplasm</keyword>
<evidence type="ECO:0000256" key="8">
    <source>
        <dbReference type="HAMAP-Rule" id="MF_00083"/>
    </source>
</evidence>
<dbReference type="PROSITE" id="PS01195">
    <property type="entry name" value="PEPT_TRNA_HYDROL_1"/>
    <property type="match status" value="1"/>
</dbReference>
<evidence type="ECO:0000256" key="4">
    <source>
        <dbReference type="ARBA" id="ARBA00022884"/>
    </source>
</evidence>
<dbReference type="GO" id="GO:0072344">
    <property type="term" value="P:rescue of stalled ribosome"/>
    <property type="evidence" value="ECO:0007669"/>
    <property type="project" value="UniProtKB-UniRule"/>
</dbReference>